<evidence type="ECO:0000313" key="3">
    <source>
        <dbReference type="EMBL" id="ELR14008.1"/>
    </source>
</evidence>
<name>L8GMM9_ACACF</name>
<dbReference type="PANTHER" id="PTHR20930:SF0">
    <property type="entry name" value="PROTEIN ILRUN"/>
    <property type="match status" value="1"/>
</dbReference>
<dbReference type="Gene3D" id="3.10.20.90">
    <property type="entry name" value="Phosphatidylinositol 3-kinase Catalytic Subunit, Chain A, domain 1"/>
    <property type="match status" value="1"/>
</dbReference>
<dbReference type="SUPFAM" id="SSF46934">
    <property type="entry name" value="UBA-like"/>
    <property type="match status" value="1"/>
</dbReference>
<evidence type="ECO:0000313" key="4">
    <source>
        <dbReference type="Proteomes" id="UP000011083"/>
    </source>
</evidence>
<dbReference type="RefSeq" id="XP_004336021.1">
    <property type="nucleotide sequence ID" value="XM_004335973.1"/>
</dbReference>
<feature type="compositionally biased region" description="Pro residues" evidence="1">
    <location>
        <begin position="226"/>
        <end position="250"/>
    </location>
</feature>
<dbReference type="Pfam" id="PF00564">
    <property type="entry name" value="PB1"/>
    <property type="match status" value="1"/>
</dbReference>
<dbReference type="SMART" id="SM00666">
    <property type="entry name" value="PB1"/>
    <property type="match status" value="1"/>
</dbReference>
<accession>L8GMM9</accession>
<dbReference type="OrthoDB" id="1594986at2759"/>
<dbReference type="InterPro" id="IPR009060">
    <property type="entry name" value="UBA-like_sf"/>
</dbReference>
<dbReference type="CDD" id="cd05992">
    <property type="entry name" value="PB1"/>
    <property type="match status" value="1"/>
</dbReference>
<feature type="compositionally biased region" description="Low complexity" evidence="1">
    <location>
        <begin position="390"/>
        <end position="432"/>
    </location>
</feature>
<proteinExistence type="predicted"/>
<dbReference type="InterPro" id="IPR053793">
    <property type="entry name" value="PB1-like"/>
</dbReference>
<evidence type="ECO:0000256" key="1">
    <source>
        <dbReference type="SAM" id="MobiDB-lite"/>
    </source>
</evidence>
<dbReference type="SUPFAM" id="SSF54277">
    <property type="entry name" value="CAD &amp; PB1 domains"/>
    <property type="match status" value="1"/>
</dbReference>
<dbReference type="Proteomes" id="UP000011083">
    <property type="component" value="Unassembled WGS sequence"/>
</dbReference>
<dbReference type="InterPro" id="IPR000270">
    <property type="entry name" value="PB1_dom"/>
</dbReference>
<gene>
    <name evidence="3" type="ORF">ACA1_366190</name>
</gene>
<protein>
    <submittedName>
        <fullName evidence="3">PB1 domain containing protein</fullName>
    </submittedName>
</protein>
<evidence type="ECO:0000259" key="2">
    <source>
        <dbReference type="PROSITE" id="PS51745"/>
    </source>
</evidence>
<feature type="region of interest" description="Disordered" evidence="1">
    <location>
        <begin position="218"/>
        <end position="439"/>
    </location>
</feature>
<dbReference type="AlphaFoldDB" id="L8GMM9"/>
<dbReference type="GeneID" id="14914542"/>
<dbReference type="KEGG" id="acan:ACA1_366190"/>
<sequence>MVLIKAYLGNDARRVTVEDDIPFADLRAMLMKLFAVSGSGEPITPPAPTQFWIRYKDDEDDLVSISTDSDLREAIAYSASNADLLRLYIQQGDGDDGKVETDAGGSTKRPATSVGVHAIPHHTLQHRNNLVLQSLAQPEFAVQISKMVSQVVTTQNPAFTDLIQQMVQALAPQMESLLLPAVSAVLQQQTTTLVQQQQQQQQQQAALYARQQQSPLQAPNTYPIYSHPPPAQSPYSPPPTPTSLPIPYSPAPSSGLAEPLTPTAPTSTEKKKESTTPSGISAMRNMLPSIFKVGIPTTSPGPSPPTSDKDGRMSSSPPQSYAPPPQQQQDRRKRSSSSIHEADFSWVDSEGSGSGGNIAVGGGLGGSGNGRRDPSPRHRSVSNPVPIAASPPTTSSSTDLSQMSPSSFSPSPLVAMAAAAPASPASRARAAPPALPPPGVTFTEEQYQQLYREWEPVLAQLKQMGFEDPRRNIDLILAHRGSMVDVVEQLLNRKS</sequence>
<feature type="domain" description="PB1" evidence="2">
    <location>
        <begin position="1"/>
        <end position="92"/>
    </location>
</feature>
<dbReference type="PROSITE" id="PS51745">
    <property type="entry name" value="PB1"/>
    <property type="match status" value="1"/>
</dbReference>
<dbReference type="PANTHER" id="PTHR20930">
    <property type="entry name" value="OVARIAN CARCINOMA ANTIGEN CA125-RELATED"/>
    <property type="match status" value="1"/>
</dbReference>
<dbReference type="EMBL" id="KB008073">
    <property type="protein sequence ID" value="ELR14008.1"/>
    <property type="molecule type" value="Genomic_DNA"/>
</dbReference>
<dbReference type="PRINTS" id="PR01217">
    <property type="entry name" value="PRICHEXTENSN"/>
</dbReference>
<organism evidence="3 4">
    <name type="scientific">Acanthamoeba castellanii (strain ATCC 30010 / Neff)</name>
    <dbReference type="NCBI Taxonomy" id="1257118"/>
    <lineage>
        <taxon>Eukaryota</taxon>
        <taxon>Amoebozoa</taxon>
        <taxon>Discosea</taxon>
        <taxon>Longamoebia</taxon>
        <taxon>Centramoebida</taxon>
        <taxon>Acanthamoebidae</taxon>
        <taxon>Acanthamoeba</taxon>
    </lineage>
</organism>
<feature type="compositionally biased region" description="Gly residues" evidence="1">
    <location>
        <begin position="352"/>
        <end position="369"/>
    </location>
</feature>
<dbReference type="Gene3D" id="1.10.8.10">
    <property type="entry name" value="DNA helicase RuvA subunit, C-terminal domain"/>
    <property type="match status" value="1"/>
</dbReference>
<dbReference type="VEuPathDB" id="AmoebaDB:ACA1_366190"/>
<keyword evidence="4" id="KW-1185">Reference proteome</keyword>
<reference evidence="3 4" key="1">
    <citation type="journal article" date="2013" name="Genome Biol.">
        <title>Genome of Acanthamoeba castellanii highlights extensive lateral gene transfer and early evolution of tyrosine kinase signaling.</title>
        <authorList>
            <person name="Clarke M."/>
            <person name="Lohan A.J."/>
            <person name="Liu B."/>
            <person name="Lagkouvardos I."/>
            <person name="Roy S."/>
            <person name="Zafar N."/>
            <person name="Bertelli C."/>
            <person name="Schilde C."/>
            <person name="Kianianmomeni A."/>
            <person name="Burglin T.R."/>
            <person name="Frech C."/>
            <person name="Turcotte B."/>
            <person name="Kopec K.O."/>
            <person name="Synnott J.M."/>
            <person name="Choo C."/>
            <person name="Paponov I."/>
            <person name="Finkler A."/>
            <person name="Soon Heng Tan C."/>
            <person name="Hutchins A.P."/>
            <person name="Weinmeier T."/>
            <person name="Rattei T."/>
            <person name="Chu J.S."/>
            <person name="Gimenez G."/>
            <person name="Irimia M."/>
            <person name="Rigden D.J."/>
            <person name="Fitzpatrick D.A."/>
            <person name="Lorenzo-Morales J."/>
            <person name="Bateman A."/>
            <person name="Chiu C.H."/>
            <person name="Tang P."/>
            <person name="Hegemann P."/>
            <person name="Fromm H."/>
            <person name="Raoult D."/>
            <person name="Greub G."/>
            <person name="Miranda-Saavedra D."/>
            <person name="Chen N."/>
            <person name="Nash P."/>
            <person name="Ginger M.L."/>
            <person name="Horn M."/>
            <person name="Schaap P."/>
            <person name="Caler L."/>
            <person name="Loftus B."/>
        </authorList>
    </citation>
    <scope>NUCLEOTIDE SEQUENCE [LARGE SCALE GENOMIC DNA]</scope>
    <source>
        <strain evidence="3 4">Neff</strain>
    </source>
</reference>